<feature type="transmembrane region" description="Helical" evidence="1">
    <location>
        <begin position="53"/>
        <end position="76"/>
    </location>
</feature>
<keyword evidence="3" id="KW-1185">Reference proteome</keyword>
<organism evidence="2 3">
    <name type="scientific">Tritrichomonas foetus</name>
    <dbReference type="NCBI Taxonomy" id="1144522"/>
    <lineage>
        <taxon>Eukaryota</taxon>
        <taxon>Metamonada</taxon>
        <taxon>Parabasalia</taxon>
        <taxon>Tritrichomonadida</taxon>
        <taxon>Tritrichomonadidae</taxon>
        <taxon>Tritrichomonas</taxon>
    </lineage>
</organism>
<comment type="caution">
    <text evidence="2">The sequence shown here is derived from an EMBL/GenBank/DDBJ whole genome shotgun (WGS) entry which is preliminary data.</text>
</comment>
<evidence type="ECO:0000313" key="2">
    <source>
        <dbReference type="EMBL" id="OHT11742.1"/>
    </source>
</evidence>
<sequence>MKENTFTSTLHQIITLFSFVALMLISCYYVIISTLWIYRTRYKFVSSFWGESFIQILILTDLTHFIAFLALLVSAIKSRSLFFEPSQFLLYIIVFWITASSFLLVEANPTRWEERITQIQEFLIANPNSEPTLQFIDFLSCRHSSSDCWEKIDFFVDETFCQFAALFLPIYPLLVGFSIVFII</sequence>
<feature type="transmembrane region" description="Helical" evidence="1">
    <location>
        <begin position="163"/>
        <end position="182"/>
    </location>
</feature>
<keyword evidence="1" id="KW-0472">Membrane</keyword>
<keyword evidence="1" id="KW-1133">Transmembrane helix</keyword>
<keyword evidence="1" id="KW-0812">Transmembrane</keyword>
<accession>A0A1J4KPW0</accession>
<dbReference type="PROSITE" id="PS51257">
    <property type="entry name" value="PROKAR_LIPOPROTEIN"/>
    <property type="match status" value="1"/>
</dbReference>
<name>A0A1J4KPW0_9EUKA</name>
<dbReference type="Proteomes" id="UP000179807">
    <property type="component" value="Unassembled WGS sequence"/>
</dbReference>
<feature type="transmembrane region" description="Helical" evidence="1">
    <location>
        <begin position="12"/>
        <end position="38"/>
    </location>
</feature>
<gene>
    <name evidence="2" type="ORF">TRFO_18719</name>
</gene>
<dbReference type="AlphaFoldDB" id="A0A1J4KPW0"/>
<protein>
    <submittedName>
        <fullName evidence="2">Uncharacterized protein</fullName>
    </submittedName>
</protein>
<dbReference type="RefSeq" id="XP_068364878.1">
    <property type="nucleotide sequence ID" value="XM_068500343.1"/>
</dbReference>
<reference evidence="2" key="1">
    <citation type="submission" date="2016-10" db="EMBL/GenBank/DDBJ databases">
        <authorList>
            <person name="Benchimol M."/>
            <person name="Almeida L.G."/>
            <person name="Vasconcelos A.T."/>
            <person name="Perreira-Neves A."/>
            <person name="Rosa I.A."/>
            <person name="Tasca T."/>
            <person name="Bogo M.R."/>
            <person name="de Souza W."/>
        </authorList>
    </citation>
    <scope>NUCLEOTIDE SEQUENCE [LARGE SCALE GENOMIC DNA]</scope>
    <source>
        <strain evidence="2">K</strain>
    </source>
</reference>
<dbReference type="EMBL" id="MLAK01000580">
    <property type="protein sequence ID" value="OHT11742.1"/>
    <property type="molecule type" value="Genomic_DNA"/>
</dbReference>
<evidence type="ECO:0000256" key="1">
    <source>
        <dbReference type="SAM" id="Phobius"/>
    </source>
</evidence>
<proteinExistence type="predicted"/>
<evidence type="ECO:0000313" key="3">
    <source>
        <dbReference type="Proteomes" id="UP000179807"/>
    </source>
</evidence>
<feature type="transmembrane region" description="Helical" evidence="1">
    <location>
        <begin position="88"/>
        <end position="105"/>
    </location>
</feature>
<dbReference type="VEuPathDB" id="TrichDB:TRFO_18719"/>
<dbReference type="GeneID" id="94835047"/>